<keyword evidence="1" id="KW-0175">Coiled coil</keyword>
<sequence>MDKIKLNGTIRTLGFILTVVVLIAGGGIAYGQLKTKVDSTEARIEKVEEKKASKEDMQEMKEDMKEIRRDIKKILEKLK</sequence>
<keyword evidence="2" id="KW-0812">Transmembrane</keyword>
<evidence type="ECO:0000313" key="3">
    <source>
        <dbReference type="EMBL" id="GAH00315.1"/>
    </source>
</evidence>
<accession>X1CW49</accession>
<protein>
    <submittedName>
        <fullName evidence="3">Uncharacterized protein</fullName>
    </submittedName>
</protein>
<dbReference type="EMBL" id="BART01024077">
    <property type="protein sequence ID" value="GAH00315.1"/>
    <property type="molecule type" value="Genomic_DNA"/>
</dbReference>
<keyword evidence="2" id="KW-1133">Transmembrane helix</keyword>
<organism evidence="3">
    <name type="scientific">marine sediment metagenome</name>
    <dbReference type="NCBI Taxonomy" id="412755"/>
    <lineage>
        <taxon>unclassified sequences</taxon>
        <taxon>metagenomes</taxon>
        <taxon>ecological metagenomes</taxon>
    </lineage>
</organism>
<proteinExistence type="predicted"/>
<name>X1CW49_9ZZZZ</name>
<reference evidence="3" key="1">
    <citation type="journal article" date="2014" name="Front. Microbiol.">
        <title>High frequency of phylogenetically diverse reductive dehalogenase-homologous genes in deep subseafloor sedimentary metagenomes.</title>
        <authorList>
            <person name="Kawai M."/>
            <person name="Futagami T."/>
            <person name="Toyoda A."/>
            <person name="Takaki Y."/>
            <person name="Nishi S."/>
            <person name="Hori S."/>
            <person name="Arai W."/>
            <person name="Tsubouchi T."/>
            <person name="Morono Y."/>
            <person name="Uchiyama I."/>
            <person name="Ito T."/>
            <person name="Fujiyama A."/>
            <person name="Inagaki F."/>
            <person name="Takami H."/>
        </authorList>
    </citation>
    <scope>NUCLEOTIDE SEQUENCE</scope>
    <source>
        <strain evidence="3">Expedition CK06-06</strain>
    </source>
</reference>
<feature type="coiled-coil region" evidence="1">
    <location>
        <begin position="30"/>
        <end position="77"/>
    </location>
</feature>
<evidence type="ECO:0000256" key="1">
    <source>
        <dbReference type="SAM" id="Coils"/>
    </source>
</evidence>
<comment type="caution">
    <text evidence="3">The sequence shown here is derived from an EMBL/GenBank/DDBJ whole genome shotgun (WGS) entry which is preliminary data.</text>
</comment>
<keyword evidence="2" id="KW-0472">Membrane</keyword>
<evidence type="ECO:0000256" key="2">
    <source>
        <dbReference type="SAM" id="Phobius"/>
    </source>
</evidence>
<feature type="transmembrane region" description="Helical" evidence="2">
    <location>
        <begin position="12"/>
        <end position="33"/>
    </location>
</feature>
<gene>
    <name evidence="3" type="ORF">S01H4_43617</name>
</gene>
<dbReference type="AlphaFoldDB" id="X1CW49"/>